<dbReference type="RefSeq" id="WP_073120196.1">
    <property type="nucleotide sequence ID" value="NZ_BMEN01000003.1"/>
</dbReference>
<dbReference type="Pfam" id="PF14902">
    <property type="entry name" value="DUF4494"/>
    <property type="match status" value="1"/>
</dbReference>
<keyword evidence="3" id="KW-1185">Reference proteome</keyword>
<organism evidence="2 3">
    <name type="scientific">Wenyingzhuangia marina</name>
    <dbReference type="NCBI Taxonomy" id="1195760"/>
    <lineage>
        <taxon>Bacteria</taxon>
        <taxon>Pseudomonadati</taxon>
        <taxon>Bacteroidota</taxon>
        <taxon>Flavobacteriia</taxon>
        <taxon>Flavobacteriales</taxon>
        <taxon>Flavobacteriaceae</taxon>
        <taxon>Wenyingzhuangia</taxon>
    </lineage>
</organism>
<name>A0A1M5V635_9FLAO</name>
<dbReference type="STRING" id="1195760.SAMN05444281_1538"/>
<dbReference type="Proteomes" id="UP000184109">
    <property type="component" value="Unassembled WGS sequence"/>
</dbReference>
<dbReference type="AlphaFoldDB" id="A0A1M5V635"/>
<protein>
    <recommendedName>
        <fullName evidence="4">DUF4494 domain-containing protein</fullName>
    </recommendedName>
</protein>
<evidence type="ECO:0008006" key="4">
    <source>
        <dbReference type="Google" id="ProtNLM"/>
    </source>
</evidence>
<dbReference type="EMBL" id="FQXQ01000003">
    <property type="protein sequence ID" value="SHH70650.1"/>
    <property type="molecule type" value="Genomic_DNA"/>
</dbReference>
<feature type="compositionally biased region" description="Acidic residues" evidence="1">
    <location>
        <begin position="159"/>
        <end position="187"/>
    </location>
</feature>
<proteinExistence type="predicted"/>
<feature type="region of interest" description="Disordered" evidence="1">
    <location>
        <begin position="154"/>
        <end position="187"/>
    </location>
</feature>
<dbReference type="InterPro" id="IPR027848">
    <property type="entry name" value="DUF4494"/>
</dbReference>
<sequence length="187" mass="21663">MWYEVKVKYSKIDDNERIKTFNQPYLFDALTFTEAEARATEEMGKYLSEGFKITNIKVANFSEIFPSEHGDRWFKCKVSLVTLDEDKGLEKRTNTYVLVQALDVKDAYEYLTEQFADTVSDYSIPSITESPIIDIFPFFDGDEEPAVVAAAPQTYTEDSFSEDENIDDDVLEEEFTEEEEEEEPIED</sequence>
<accession>A0A1M5V635</accession>
<reference evidence="3" key="1">
    <citation type="submission" date="2016-11" db="EMBL/GenBank/DDBJ databases">
        <authorList>
            <person name="Varghese N."/>
            <person name="Submissions S."/>
        </authorList>
    </citation>
    <scope>NUCLEOTIDE SEQUENCE [LARGE SCALE GENOMIC DNA]</scope>
    <source>
        <strain evidence="3">DSM 100572</strain>
    </source>
</reference>
<dbReference type="OrthoDB" id="954784at2"/>
<evidence type="ECO:0000256" key="1">
    <source>
        <dbReference type="SAM" id="MobiDB-lite"/>
    </source>
</evidence>
<evidence type="ECO:0000313" key="3">
    <source>
        <dbReference type="Proteomes" id="UP000184109"/>
    </source>
</evidence>
<gene>
    <name evidence="2" type="ORF">SAMN05444281_1538</name>
</gene>
<evidence type="ECO:0000313" key="2">
    <source>
        <dbReference type="EMBL" id="SHH70650.1"/>
    </source>
</evidence>